<keyword evidence="2" id="KW-1185">Reference proteome</keyword>
<evidence type="ECO:0000313" key="2">
    <source>
        <dbReference type="Proteomes" id="UP000837857"/>
    </source>
</evidence>
<reference evidence="1" key="1">
    <citation type="submission" date="2022-03" db="EMBL/GenBank/DDBJ databases">
        <authorList>
            <person name="Martin H S."/>
        </authorList>
    </citation>
    <scope>NUCLEOTIDE SEQUENCE</scope>
</reference>
<proteinExistence type="predicted"/>
<accession>A0ABN8HWM9</accession>
<protein>
    <submittedName>
        <fullName evidence="1">Uncharacterized protein</fullName>
    </submittedName>
</protein>
<feature type="non-terminal residue" evidence="1">
    <location>
        <position position="1"/>
    </location>
</feature>
<sequence length="145" mass="15560">MDATSFRCLPSVVLKYRDDELQELHFSCAARAHAGAFQETVQGKSQIAPRSRSISRIRLAGRDRHQADARPLPGNGNLCNFANTRAPPGCTCKIQNGALSHGVIRWAGDNSPCALTLRSGPTANPSCGFAPTDVARQSKPYVLVA</sequence>
<evidence type="ECO:0000313" key="1">
    <source>
        <dbReference type="EMBL" id="CAH2042536.1"/>
    </source>
</evidence>
<dbReference type="Proteomes" id="UP000837857">
    <property type="component" value="Chromosome 14"/>
</dbReference>
<name>A0ABN8HWM9_9NEOP</name>
<dbReference type="EMBL" id="OW152826">
    <property type="protein sequence ID" value="CAH2042536.1"/>
    <property type="molecule type" value="Genomic_DNA"/>
</dbReference>
<organism evidence="1 2">
    <name type="scientific">Iphiclides podalirius</name>
    <name type="common">scarce swallowtail</name>
    <dbReference type="NCBI Taxonomy" id="110791"/>
    <lineage>
        <taxon>Eukaryota</taxon>
        <taxon>Metazoa</taxon>
        <taxon>Ecdysozoa</taxon>
        <taxon>Arthropoda</taxon>
        <taxon>Hexapoda</taxon>
        <taxon>Insecta</taxon>
        <taxon>Pterygota</taxon>
        <taxon>Neoptera</taxon>
        <taxon>Endopterygota</taxon>
        <taxon>Lepidoptera</taxon>
        <taxon>Glossata</taxon>
        <taxon>Ditrysia</taxon>
        <taxon>Papilionoidea</taxon>
        <taxon>Papilionidae</taxon>
        <taxon>Papilioninae</taxon>
        <taxon>Iphiclides</taxon>
    </lineage>
</organism>
<gene>
    <name evidence="1" type="ORF">IPOD504_LOCUS3895</name>
</gene>